<sequence>MKIICVMGARPNFVKVAALYRAFTKHPEFSVKLLHTGQHYDDVMYRVFLRQLSLPDPDFSLNIRGGSHTEQTANIMLGFEKILLNERPDMVFVVGDVNSSLACALVAVKEAVKVAHIEAGLRSGDKAMPEEINRILIDHISDELFVSEMSAVANLQSENIGADKIHFVGNVMIDSLIYCKGRAMELSVFERLGLKSNAYFVMTMHRPSNVDSSQALIELIGLIEAVSNLGAVVFPVHPRTKSSLIRHGFWDKVQRINGLILLAPQGYLEFFNLVANAILVITDSGGVQEETTFLDVPCVTFRANTERPATTEGGSNYLVGGVAAVDTAIGIIKKILNEEKKQTSLPPLWDGFASERIAEIVKKKYTK</sequence>
<feature type="domain" description="UDP-N-acetylglucosamine 2-epimerase" evidence="2">
    <location>
        <begin position="22"/>
        <end position="362"/>
    </location>
</feature>
<name>A0AAU8FRH8_9BACT</name>
<dbReference type="PANTHER" id="PTHR43174:SF1">
    <property type="entry name" value="UDP-N-ACETYLGLUCOSAMINE 2-EPIMERASE"/>
    <property type="match status" value="1"/>
</dbReference>
<dbReference type="EC" id="5.1.3.14" evidence="3"/>
<evidence type="ECO:0000313" key="3">
    <source>
        <dbReference type="EMBL" id="XCH26421.1"/>
    </source>
</evidence>
<reference evidence="3" key="1">
    <citation type="submission" date="2024-06" db="EMBL/GenBank/DDBJ databases">
        <title>Sequencing and assembly of the genome of Dyadobacter sp. strain 676, a symbiont of Cyamopsis tetragonoloba.</title>
        <authorList>
            <person name="Guro P."/>
            <person name="Sazanova A."/>
            <person name="Kuznetsova I."/>
            <person name="Belimov A."/>
            <person name="Safronova V."/>
        </authorList>
    </citation>
    <scope>NUCLEOTIDE SEQUENCE</scope>
    <source>
        <strain evidence="3">676</strain>
    </source>
</reference>
<protein>
    <submittedName>
        <fullName evidence="3">UDP-N-acetylglucosamine 2-epimerase (Non-hydrolyzing)</fullName>
        <ecNumber evidence="3">5.1.3.14</ecNumber>
    </submittedName>
</protein>
<evidence type="ECO:0000256" key="1">
    <source>
        <dbReference type="RuleBase" id="RU003513"/>
    </source>
</evidence>
<dbReference type="CDD" id="cd03786">
    <property type="entry name" value="GTB_UDP-GlcNAc_2-Epimerase"/>
    <property type="match status" value="1"/>
</dbReference>
<dbReference type="SUPFAM" id="SSF53756">
    <property type="entry name" value="UDP-Glycosyltransferase/glycogen phosphorylase"/>
    <property type="match status" value="1"/>
</dbReference>
<dbReference type="RefSeq" id="WP_353721713.1">
    <property type="nucleotide sequence ID" value="NZ_CP159289.1"/>
</dbReference>
<dbReference type="InterPro" id="IPR029767">
    <property type="entry name" value="WecB-like"/>
</dbReference>
<dbReference type="Gene3D" id="3.40.50.2000">
    <property type="entry name" value="Glycogen Phosphorylase B"/>
    <property type="match status" value="2"/>
</dbReference>
<keyword evidence="1 3" id="KW-0413">Isomerase</keyword>
<proteinExistence type="inferred from homology"/>
<evidence type="ECO:0000259" key="2">
    <source>
        <dbReference type="Pfam" id="PF02350"/>
    </source>
</evidence>
<gene>
    <name evidence="3" type="primary">wecB</name>
    <name evidence="3" type="ORF">ABV298_08470</name>
</gene>
<organism evidence="3">
    <name type="scientific">Dyadobacter sp. 676</name>
    <dbReference type="NCBI Taxonomy" id="3088362"/>
    <lineage>
        <taxon>Bacteria</taxon>
        <taxon>Pseudomonadati</taxon>
        <taxon>Bacteroidota</taxon>
        <taxon>Cytophagia</taxon>
        <taxon>Cytophagales</taxon>
        <taxon>Spirosomataceae</taxon>
        <taxon>Dyadobacter</taxon>
    </lineage>
</organism>
<dbReference type="Pfam" id="PF02350">
    <property type="entry name" value="Epimerase_2"/>
    <property type="match status" value="1"/>
</dbReference>
<accession>A0AAU8FRH8</accession>
<dbReference type="NCBIfam" id="TIGR00236">
    <property type="entry name" value="wecB"/>
    <property type="match status" value="1"/>
</dbReference>
<dbReference type="AlphaFoldDB" id="A0AAU8FRH8"/>
<dbReference type="InterPro" id="IPR003331">
    <property type="entry name" value="UDP_GlcNAc_Epimerase_2_dom"/>
</dbReference>
<dbReference type="EMBL" id="CP159289">
    <property type="protein sequence ID" value="XCH26421.1"/>
    <property type="molecule type" value="Genomic_DNA"/>
</dbReference>
<dbReference type="GO" id="GO:0008761">
    <property type="term" value="F:UDP-N-acetylglucosamine 2-epimerase activity"/>
    <property type="evidence" value="ECO:0007669"/>
    <property type="project" value="UniProtKB-EC"/>
</dbReference>
<dbReference type="PANTHER" id="PTHR43174">
    <property type="entry name" value="UDP-N-ACETYLGLUCOSAMINE 2-EPIMERASE"/>
    <property type="match status" value="1"/>
</dbReference>
<comment type="similarity">
    <text evidence="1">Belongs to the UDP-N-acetylglucosamine 2-epimerase family.</text>
</comment>